<dbReference type="Gene3D" id="2.20.110.10">
    <property type="entry name" value="Histone H3 K4-specific methyltransferase SET7/9 N-terminal domain"/>
    <property type="match status" value="1"/>
</dbReference>
<name>B4RN09_NEIG2</name>
<sequence>MSWREMPSEDDLFSDGIFTIHCFGFDAWLRNPYHIVYKLIVFYIAIIMKKLSRIVFSIVLLGFSAALPAQTYSVYFNQNGKLTATMSSAAYIRQYSVAAGIAHAQDFYYPSMKKYSEPYIVASTQIKSFVPTLQNGMLILWHFNGQKKMAGGFSKGKPDGEWVNWYPNGKKSAVMPYKNGLSEGTGYRYYRNGGKESEIQFKQNKANGVWKQWYADGSIKTEMVMVNDEPAKILTWDESGRLLSELSIRHHKRNGVVLEWYEDGSKKSEAVYQDDKLVRKTQWDKDGYLIEP</sequence>
<dbReference type="HOGENOM" id="CLU_099012_0_0_4"/>
<dbReference type="SUPFAM" id="SSF82185">
    <property type="entry name" value="Histone H3 K4-specific methyltransferase SET7/9 N-terminal domain"/>
    <property type="match status" value="1"/>
</dbReference>
<evidence type="ECO:0000256" key="1">
    <source>
        <dbReference type="SAM" id="Phobius"/>
    </source>
</evidence>
<feature type="transmembrane region" description="Helical" evidence="1">
    <location>
        <begin position="41"/>
        <end position="67"/>
    </location>
</feature>
<dbReference type="KEGG" id="ngk:NGK_1519"/>
<dbReference type="EMBL" id="CP001050">
    <property type="protein sequence ID" value="ACF30177.1"/>
    <property type="molecule type" value="Genomic_DNA"/>
</dbReference>
<gene>
    <name evidence="2" type="ordered locus">NGK_1519</name>
</gene>
<evidence type="ECO:0000313" key="2">
    <source>
        <dbReference type="EMBL" id="ACF30177.1"/>
    </source>
</evidence>
<dbReference type="Pfam" id="PF07661">
    <property type="entry name" value="MORN_2"/>
    <property type="match status" value="4"/>
</dbReference>
<accession>B4RN09</accession>
<dbReference type="AlphaFoldDB" id="B4RN09"/>
<organism evidence="2 3">
    <name type="scientific">Neisseria gonorrhoeae (strain NCCP11945)</name>
    <dbReference type="NCBI Taxonomy" id="521006"/>
    <lineage>
        <taxon>Bacteria</taxon>
        <taxon>Pseudomonadati</taxon>
        <taxon>Pseudomonadota</taxon>
        <taxon>Betaproteobacteria</taxon>
        <taxon>Neisseriales</taxon>
        <taxon>Neisseriaceae</taxon>
        <taxon>Neisseria</taxon>
    </lineage>
</organism>
<reference evidence="2 3" key="1">
    <citation type="journal article" date="2008" name="J. Bacteriol.">
        <title>Complete genome sequence of Neisseria gonorrhoeae NCCP11945.</title>
        <authorList>
            <person name="Chung G.T."/>
            <person name="Yoo J.S."/>
            <person name="Oh H.B."/>
            <person name="Lee Y.S."/>
            <person name="Cha S.H."/>
            <person name="Kim S.J."/>
            <person name="Yoo C.K."/>
        </authorList>
    </citation>
    <scope>NUCLEOTIDE SEQUENCE [LARGE SCALE GENOMIC DNA]</scope>
    <source>
        <strain evidence="2 3">NCCP11945</strain>
    </source>
</reference>
<keyword evidence="1" id="KW-0812">Transmembrane</keyword>
<dbReference type="InterPro" id="IPR011652">
    <property type="entry name" value="MORN_2"/>
</dbReference>
<keyword evidence="1" id="KW-1133">Transmembrane helix</keyword>
<proteinExistence type="predicted"/>
<protein>
    <submittedName>
        <fullName evidence="2">Periplasmic protein</fullName>
    </submittedName>
</protein>
<dbReference type="Gene3D" id="3.90.930.1">
    <property type="match status" value="1"/>
</dbReference>
<dbReference type="Proteomes" id="UP000002564">
    <property type="component" value="Chromosome"/>
</dbReference>
<evidence type="ECO:0000313" key="3">
    <source>
        <dbReference type="Proteomes" id="UP000002564"/>
    </source>
</evidence>
<keyword evidence="1" id="KW-0472">Membrane</keyword>